<keyword evidence="2" id="KW-0119">Carbohydrate metabolism</keyword>
<dbReference type="SUPFAM" id="SSF56300">
    <property type="entry name" value="Metallo-dependent phosphatases"/>
    <property type="match status" value="1"/>
</dbReference>
<feature type="domain" description="Fibronectin type-III" evidence="5">
    <location>
        <begin position="179"/>
        <end position="264"/>
    </location>
</feature>
<keyword evidence="1" id="KW-0378">Hydrolase</keyword>
<dbReference type="InterPro" id="IPR004843">
    <property type="entry name" value="Calcineurin-like_PHP"/>
</dbReference>
<dbReference type="Proteomes" id="UP001595764">
    <property type="component" value="Unassembled WGS sequence"/>
</dbReference>
<dbReference type="SMART" id="SM00060">
    <property type="entry name" value="FN3"/>
    <property type="match status" value="1"/>
</dbReference>
<accession>A0ABV7QV34</accession>
<dbReference type="PROSITE" id="PS50022">
    <property type="entry name" value="FA58C_3"/>
    <property type="match status" value="1"/>
</dbReference>
<keyword evidence="1" id="KW-0326">Glycosidase</keyword>
<feature type="domain" description="F5/8 type C" evidence="4">
    <location>
        <begin position="29"/>
        <end position="167"/>
    </location>
</feature>
<sequence>MPSSRVRSLARFALPAAAVVLLPAAVSPARDAHAAAADVLLSQGKPVSTSTLETSTLGGDNAVDGNLKTRWASAVSADAQWLRVDLGQAATIHRVKLNWEDAYAKKYRVEISDDGENFKPIATITNGDGGTDDLTGLSGHGRFLRFVGTERATKYGYSLWELQAYGTPDSSGDTQAPTTPSNLAAGDIGANSVALTWAAATDNVGVSGYDVLRDGKSVATSTSTSYTDNGLSPDTDYTYTVRAKDAAGNTSPASTSVKVHTKPGTAGNTFVLAAAGDIAEQCTASSSSCVHPKTAKLVQGMNPAAVITMGDNQYDAEDTGLTLQNFKDYYDKTWGKFKSITHPIPGNHETYDDNKPFQAYEQYFGKIATPNGKRYYSWEMGNWHFIAIDSNGFVDDKDGGELQDTDQMNWIKQDLAKNTKGCVAAYYHHPRWSSGDHGDQRGSKQLWDLFAQNKVDLVLNGHDHHYERFNQQNASGKADPAGPVEIIGGMGGANPYPVHSAHPTTAKLLKDTFGVLKLTMTDNTFSEQLIGLDGKVQDSSPTYTCHN</sequence>
<organism evidence="6 7">
    <name type="scientific">Amycolatopsis halotolerans</name>
    <dbReference type="NCBI Taxonomy" id="330083"/>
    <lineage>
        <taxon>Bacteria</taxon>
        <taxon>Bacillati</taxon>
        <taxon>Actinomycetota</taxon>
        <taxon>Actinomycetes</taxon>
        <taxon>Pseudonocardiales</taxon>
        <taxon>Pseudonocardiaceae</taxon>
        <taxon>Amycolatopsis</taxon>
    </lineage>
</organism>
<proteinExistence type="predicted"/>
<dbReference type="SUPFAM" id="SSF49785">
    <property type="entry name" value="Galactose-binding domain-like"/>
    <property type="match status" value="1"/>
</dbReference>
<feature type="signal peptide" evidence="3">
    <location>
        <begin position="1"/>
        <end position="18"/>
    </location>
</feature>
<dbReference type="InterPro" id="IPR036116">
    <property type="entry name" value="FN3_sf"/>
</dbReference>
<dbReference type="InterPro" id="IPR000421">
    <property type="entry name" value="FA58C"/>
</dbReference>
<dbReference type="Pfam" id="PF00041">
    <property type="entry name" value="fn3"/>
    <property type="match status" value="1"/>
</dbReference>
<dbReference type="PANTHER" id="PTHR45867:SF3">
    <property type="entry name" value="ACID PHOSPHATASE TYPE 7"/>
    <property type="match status" value="1"/>
</dbReference>
<dbReference type="InterPro" id="IPR029052">
    <property type="entry name" value="Metallo-depent_PP-like"/>
</dbReference>
<dbReference type="InterPro" id="IPR003961">
    <property type="entry name" value="FN3_dom"/>
</dbReference>
<dbReference type="InterPro" id="IPR013783">
    <property type="entry name" value="Ig-like_fold"/>
</dbReference>
<name>A0ABV7QV34_9PSEU</name>
<dbReference type="Pfam" id="PF00149">
    <property type="entry name" value="Metallophos"/>
    <property type="match status" value="1"/>
</dbReference>
<dbReference type="Gene3D" id="2.60.40.10">
    <property type="entry name" value="Immunoglobulins"/>
    <property type="match status" value="1"/>
</dbReference>
<keyword evidence="2" id="KW-0624">Polysaccharide degradation</keyword>
<evidence type="ECO:0000313" key="6">
    <source>
        <dbReference type="EMBL" id="MFC3516802.1"/>
    </source>
</evidence>
<dbReference type="Gene3D" id="3.60.21.10">
    <property type="match status" value="1"/>
</dbReference>
<keyword evidence="7" id="KW-1185">Reference proteome</keyword>
<dbReference type="EMBL" id="JBHRWI010000070">
    <property type="protein sequence ID" value="MFC3516802.1"/>
    <property type="molecule type" value="Genomic_DNA"/>
</dbReference>
<dbReference type="RefSeq" id="WP_377870345.1">
    <property type="nucleotide sequence ID" value="NZ_JBHMAY010000021.1"/>
</dbReference>
<dbReference type="PROSITE" id="PS50853">
    <property type="entry name" value="FN3"/>
    <property type="match status" value="1"/>
</dbReference>
<keyword evidence="3" id="KW-0732">Signal</keyword>
<feature type="chain" id="PRO_5047538911" evidence="3">
    <location>
        <begin position="19"/>
        <end position="547"/>
    </location>
</feature>
<evidence type="ECO:0000259" key="5">
    <source>
        <dbReference type="PROSITE" id="PS50853"/>
    </source>
</evidence>
<dbReference type="SUPFAM" id="SSF49265">
    <property type="entry name" value="Fibronectin type III"/>
    <property type="match status" value="1"/>
</dbReference>
<evidence type="ECO:0000256" key="1">
    <source>
        <dbReference type="ARBA" id="ARBA00023295"/>
    </source>
</evidence>
<reference evidence="7" key="1">
    <citation type="journal article" date="2019" name="Int. J. Syst. Evol. Microbiol.">
        <title>The Global Catalogue of Microorganisms (GCM) 10K type strain sequencing project: providing services to taxonomists for standard genome sequencing and annotation.</title>
        <authorList>
            <consortium name="The Broad Institute Genomics Platform"/>
            <consortium name="The Broad Institute Genome Sequencing Center for Infectious Disease"/>
            <person name="Wu L."/>
            <person name="Ma J."/>
        </authorList>
    </citation>
    <scope>NUCLEOTIDE SEQUENCE [LARGE SCALE GENOMIC DNA]</scope>
    <source>
        <strain evidence="7">CGMCC 4.7682</strain>
    </source>
</reference>
<comment type="caution">
    <text evidence="6">The sequence shown here is derived from an EMBL/GenBank/DDBJ whole genome shotgun (WGS) entry which is preliminary data.</text>
</comment>
<gene>
    <name evidence="6" type="ORF">ACFORO_42015</name>
</gene>
<dbReference type="PANTHER" id="PTHR45867">
    <property type="entry name" value="PURPLE ACID PHOSPHATASE"/>
    <property type="match status" value="1"/>
</dbReference>
<evidence type="ECO:0000256" key="2">
    <source>
        <dbReference type="ARBA" id="ARBA00023326"/>
    </source>
</evidence>
<evidence type="ECO:0000256" key="3">
    <source>
        <dbReference type="SAM" id="SignalP"/>
    </source>
</evidence>
<protein>
    <submittedName>
        <fullName evidence="6">Discoidin domain-containing protein</fullName>
    </submittedName>
</protein>
<dbReference type="CDD" id="cd00063">
    <property type="entry name" value="FN3"/>
    <property type="match status" value="1"/>
</dbReference>
<evidence type="ECO:0000313" key="7">
    <source>
        <dbReference type="Proteomes" id="UP001595764"/>
    </source>
</evidence>
<dbReference type="InterPro" id="IPR008979">
    <property type="entry name" value="Galactose-bd-like_sf"/>
</dbReference>
<dbReference type="Pfam" id="PF00754">
    <property type="entry name" value="F5_F8_type_C"/>
    <property type="match status" value="1"/>
</dbReference>
<evidence type="ECO:0000259" key="4">
    <source>
        <dbReference type="PROSITE" id="PS50022"/>
    </source>
</evidence>
<dbReference type="Gene3D" id="2.60.120.260">
    <property type="entry name" value="Galactose-binding domain-like"/>
    <property type="match status" value="1"/>
</dbReference>